<feature type="transmembrane region" description="Helical" evidence="2">
    <location>
        <begin position="51"/>
        <end position="74"/>
    </location>
</feature>
<evidence type="ECO:0000313" key="3">
    <source>
        <dbReference type="EMBL" id="TVU90558.1"/>
    </source>
</evidence>
<sequence length="168" mass="19081">MVDNFIETAVKQCEKNRDVHNKRGGFLFLGAYAWVAFLAFVVSVFMSRSTYIIDIVITLTLLWTSIFFIIIGLYRMHIRLAEKQQLYIVGFMRTQVSIAGLDSHLHEPIAKALSESAFTDPESAPKGQRNNKGIAEGHPINDATMTVFNRLMDSVELQIKQNKNETKQ</sequence>
<keyword evidence="2" id="KW-1133">Transmembrane helix</keyword>
<evidence type="ECO:0000256" key="2">
    <source>
        <dbReference type="SAM" id="Phobius"/>
    </source>
</evidence>
<keyword evidence="2" id="KW-0472">Membrane</keyword>
<keyword evidence="2" id="KW-0812">Transmembrane</keyword>
<name>A0A558JA92_9GAMM</name>
<reference evidence="3 4" key="1">
    <citation type="submission" date="2019-07" db="EMBL/GenBank/DDBJ databases">
        <title>Diversity of Bacteria from Kongsfjorden, Arctic.</title>
        <authorList>
            <person name="Yu Y."/>
        </authorList>
    </citation>
    <scope>NUCLEOTIDE SEQUENCE [LARGE SCALE GENOMIC DNA]</scope>
    <source>
        <strain evidence="3 4">SM1922</strain>
    </source>
</reference>
<feature type="transmembrane region" description="Helical" evidence="2">
    <location>
        <begin position="25"/>
        <end position="45"/>
    </location>
</feature>
<dbReference type="RefSeq" id="WP_144810220.1">
    <property type="nucleotide sequence ID" value="NZ_VNFE01000002.1"/>
</dbReference>
<dbReference type="AlphaFoldDB" id="A0A558JA92"/>
<accession>A0A558JA92</accession>
<feature type="region of interest" description="Disordered" evidence="1">
    <location>
        <begin position="117"/>
        <end position="138"/>
    </location>
</feature>
<comment type="caution">
    <text evidence="3">The sequence shown here is derived from an EMBL/GenBank/DDBJ whole genome shotgun (WGS) entry which is preliminary data.</text>
</comment>
<evidence type="ECO:0000256" key="1">
    <source>
        <dbReference type="SAM" id="MobiDB-lite"/>
    </source>
</evidence>
<organism evidence="3 4">
    <name type="scientific">Vreelandella titanicae</name>
    <dbReference type="NCBI Taxonomy" id="664683"/>
    <lineage>
        <taxon>Bacteria</taxon>
        <taxon>Pseudomonadati</taxon>
        <taxon>Pseudomonadota</taxon>
        <taxon>Gammaproteobacteria</taxon>
        <taxon>Oceanospirillales</taxon>
        <taxon>Halomonadaceae</taxon>
        <taxon>Vreelandella</taxon>
    </lineage>
</organism>
<evidence type="ECO:0000313" key="4">
    <source>
        <dbReference type="Proteomes" id="UP000317288"/>
    </source>
</evidence>
<dbReference type="EMBL" id="VNFE01000002">
    <property type="protein sequence ID" value="TVU90558.1"/>
    <property type="molecule type" value="Genomic_DNA"/>
</dbReference>
<gene>
    <name evidence="3" type="ORF">FQP89_05500</name>
</gene>
<dbReference type="Proteomes" id="UP000317288">
    <property type="component" value="Unassembled WGS sequence"/>
</dbReference>
<proteinExistence type="predicted"/>
<protein>
    <submittedName>
        <fullName evidence="3">Uncharacterized protein</fullName>
    </submittedName>
</protein>